<dbReference type="AlphaFoldDB" id="A0A3A8ITN1"/>
<evidence type="ECO:0000256" key="1">
    <source>
        <dbReference type="SAM" id="SignalP"/>
    </source>
</evidence>
<feature type="chain" id="PRO_5017244455" evidence="1">
    <location>
        <begin position="20"/>
        <end position="160"/>
    </location>
</feature>
<dbReference type="RefSeq" id="WP_120541975.1">
    <property type="nucleotide sequence ID" value="NZ_RAVZ01000120.1"/>
</dbReference>
<dbReference type="OrthoDB" id="5381977at2"/>
<keyword evidence="1" id="KW-0732">Signal</keyword>
<sequence length="160" mass="17434">MSLKHVFAVVTLLSTSAFAEEDLKPAQEEAKAKLEEEIGDALKATNDKCGTKLEVKTDFQNFKTDDWSGTSFSSYCEGVIQEIGSMCENRPAYKKVIAKKVTGVACLFGGVKPVEKKDGSNDATLRNMSLDKGVFTYHMSPKGHANLGDNTKATLEKAFN</sequence>
<comment type="caution">
    <text evidence="2">The sequence shown here is derived from an EMBL/GenBank/DDBJ whole genome shotgun (WGS) entry which is preliminary data.</text>
</comment>
<proteinExistence type="predicted"/>
<protein>
    <submittedName>
        <fullName evidence="2">Uncharacterized protein</fullName>
    </submittedName>
</protein>
<accession>A0A3A8ITN1</accession>
<evidence type="ECO:0000313" key="3">
    <source>
        <dbReference type="Proteomes" id="UP000268094"/>
    </source>
</evidence>
<name>A0A3A8ITN1_9BACT</name>
<keyword evidence="3" id="KW-1185">Reference proteome</keyword>
<gene>
    <name evidence="2" type="ORF">D7V88_18545</name>
</gene>
<dbReference type="Proteomes" id="UP000268094">
    <property type="component" value="Unassembled WGS sequence"/>
</dbReference>
<feature type="signal peptide" evidence="1">
    <location>
        <begin position="1"/>
        <end position="19"/>
    </location>
</feature>
<dbReference type="EMBL" id="RAVZ01000120">
    <property type="protein sequence ID" value="RKG86088.1"/>
    <property type="molecule type" value="Genomic_DNA"/>
</dbReference>
<reference evidence="3" key="1">
    <citation type="submission" date="2018-09" db="EMBL/GenBank/DDBJ databases">
        <authorList>
            <person name="Livingstone P.G."/>
            <person name="Whitworth D.E."/>
        </authorList>
    </citation>
    <scope>NUCLEOTIDE SEQUENCE [LARGE SCALE GENOMIC DNA]</scope>
    <source>
        <strain evidence="3">CA054A</strain>
    </source>
</reference>
<organism evidence="2 3">
    <name type="scientific">Corallococcus terminator</name>
    <dbReference type="NCBI Taxonomy" id="2316733"/>
    <lineage>
        <taxon>Bacteria</taxon>
        <taxon>Pseudomonadati</taxon>
        <taxon>Myxococcota</taxon>
        <taxon>Myxococcia</taxon>
        <taxon>Myxococcales</taxon>
        <taxon>Cystobacterineae</taxon>
        <taxon>Myxococcaceae</taxon>
        <taxon>Corallococcus</taxon>
    </lineage>
</organism>
<evidence type="ECO:0000313" key="2">
    <source>
        <dbReference type="EMBL" id="RKG86088.1"/>
    </source>
</evidence>